<dbReference type="GeneTree" id="ENSGT00400000022086"/>
<feature type="region of interest" description="Disordered" evidence="1">
    <location>
        <begin position="48"/>
        <end position="86"/>
    </location>
</feature>
<accession>A0A8C0DEY7</accession>
<evidence type="ECO:0000313" key="2">
    <source>
        <dbReference type="Ensembl" id="ENSBMSP00010020539.1"/>
    </source>
</evidence>
<feature type="region of interest" description="Disordered" evidence="1">
    <location>
        <begin position="1"/>
        <end position="30"/>
    </location>
</feature>
<dbReference type="PANTHER" id="PTHR22896">
    <property type="entry name" value="CDK5 AND ABL1 ENZYME SUBSTRATE 1"/>
    <property type="match status" value="1"/>
</dbReference>
<dbReference type="PANTHER" id="PTHR22896:SF3">
    <property type="entry name" value="CDK5 AND ABL1 ENZYME SUBSTRATE 2"/>
    <property type="match status" value="1"/>
</dbReference>
<sequence>MYPDPETQRPEGDPLHQEHEAVGHQAQQDCADLRPAVPVCSLLGPDLWRRPAGQWPEGGQPEAEDPSGGVCPAAPAGSERGARPRGQHERVLVLVSCTPAVLEQVKPSDLEKHVNGTFREQFPHIQLTRSKIRSFRREMRHLSEECGLEPGTVSAASMNLEKLVLQGEPNKQNPNRAGRLRAAGRRDQQRPRQNHVKQLTDTSEERFPFHSRDPIGFELTVLVALELGLHPPENQLSPHYGRLPPQFQPGLWALLALLAPRGPAGAFPGTGCGRAARPCFLGGTRLPFQSTPPRHGISESPPAFLREHNLGGWYCFFCSCACDWPGART</sequence>
<organism evidence="2">
    <name type="scientific">Balaenoptera musculus</name>
    <name type="common">Blue whale</name>
    <dbReference type="NCBI Taxonomy" id="9771"/>
    <lineage>
        <taxon>Eukaryota</taxon>
        <taxon>Metazoa</taxon>
        <taxon>Chordata</taxon>
        <taxon>Craniata</taxon>
        <taxon>Vertebrata</taxon>
        <taxon>Euteleostomi</taxon>
        <taxon>Mammalia</taxon>
        <taxon>Eutheria</taxon>
        <taxon>Laurasiatheria</taxon>
        <taxon>Artiodactyla</taxon>
        <taxon>Whippomorpha</taxon>
        <taxon>Cetacea</taxon>
        <taxon>Mysticeti</taxon>
        <taxon>Balaenopteridae</taxon>
        <taxon>Balaenoptera</taxon>
    </lineage>
</organism>
<name>A0A8C0DEY7_BALMU</name>
<dbReference type="GO" id="GO:0051726">
    <property type="term" value="P:regulation of cell cycle"/>
    <property type="evidence" value="ECO:0007669"/>
    <property type="project" value="InterPro"/>
</dbReference>
<feature type="region of interest" description="Disordered" evidence="1">
    <location>
        <begin position="166"/>
        <end position="207"/>
    </location>
</feature>
<dbReference type="InterPro" id="IPR012388">
    <property type="entry name" value="CABLES1/2"/>
</dbReference>
<feature type="compositionally biased region" description="Basic and acidic residues" evidence="1">
    <location>
        <begin position="1"/>
        <end position="22"/>
    </location>
</feature>
<protein>
    <submittedName>
        <fullName evidence="2">Uncharacterized protein</fullName>
    </submittedName>
</protein>
<proteinExistence type="predicted"/>
<dbReference type="Ensembl" id="ENSBMST00010022674.1">
    <property type="protein sequence ID" value="ENSBMSP00010020539.1"/>
    <property type="gene ID" value="ENSBMSG00010014972.1"/>
</dbReference>
<evidence type="ECO:0000256" key="1">
    <source>
        <dbReference type="SAM" id="MobiDB-lite"/>
    </source>
</evidence>
<dbReference type="AlphaFoldDB" id="A0A8C0DEY7"/>
<reference evidence="2" key="1">
    <citation type="submission" date="2023-09" db="UniProtKB">
        <authorList>
            <consortium name="Ensembl"/>
        </authorList>
    </citation>
    <scope>IDENTIFICATION</scope>
</reference>